<dbReference type="GeneID" id="103179411"/>
<comment type="similarity">
    <text evidence="2">Belongs to the RIB43A family.</text>
</comment>
<reference evidence="13" key="2">
    <citation type="journal article" date="2007" name="PLoS Biol.">
        <title>Survey sequencing and comparative analysis of the elephant shark (Callorhinchus milii) genome.</title>
        <authorList>
            <person name="Venkatesh B."/>
            <person name="Kirkness E.F."/>
            <person name="Loh Y.H."/>
            <person name="Halpern A.L."/>
            <person name="Lee A.P."/>
            <person name="Johnson J."/>
            <person name="Dandona N."/>
            <person name="Viswanathan L.D."/>
            <person name="Tay A."/>
            <person name="Venter J.C."/>
            <person name="Strausberg R.L."/>
            <person name="Brenner S."/>
        </authorList>
    </citation>
    <scope>NUCLEOTIDE SEQUENCE [LARGE SCALE GENOMIC DNA]</scope>
</reference>
<dbReference type="STRING" id="7868.ENSCMIP00000033381"/>
<keyword evidence="6" id="KW-0969">Cilium</keyword>
<dbReference type="OrthoDB" id="429119at2759"/>
<feature type="region of interest" description="Disordered" evidence="11">
    <location>
        <begin position="1"/>
        <end position="53"/>
    </location>
</feature>
<dbReference type="PANTHER" id="PTHR14517">
    <property type="entry name" value="RIB43A-RELATED"/>
    <property type="match status" value="1"/>
</dbReference>
<keyword evidence="8" id="KW-0966">Cell projection</keyword>
<feature type="compositionally biased region" description="Basic residues" evidence="11">
    <location>
        <begin position="11"/>
        <end position="34"/>
    </location>
</feature>
<reference evidence="13" key="1">
    <citation type="journal article" date="2006" name="Science">
        <title>Ancient noncoding elements conserved in the human genome.</title>
        <authorList>
            <person name="Venkatesh B."/>
            <person name="Kirkness E.F."/>
            <person name="Loh Y.H."/>
            <person name="Halpern A.L."/>
            <person name="Lee A.P."/>
            <person name="Johnson J."/>
            <person name="Dandona N."/>
            <person name="Viswanathan L.D."/>
            <person name="Tay A."/>
            <person name="Venter J.C."/>
            <person name="Strausberg R.L."/>
            <person name="Brenner S."/>
        </authorList>
    </citation>
    <scope>NUCLEOTIDE SEQUENCE [LARGE SCALE GENOMIC DNA]</scope>
</reference>
<sequence>MTTSDGETGARVRRPWPRSNKPHRPARSPQHRRPPALSRLKLPPTPTTPPHLTDNMYKLDLKEAAALSRRRDLEVQRQNRIFNAKVRLIGVDKQALDTQVRDNQIQKEKESEKHEAFAKDLIKHDQAMVLLDERYKKDMKNLNKAIIEFRQEYQRPEMRREFDLYDPQALKKSLPARISDDDPRCTISSMQKLVGEDIKQRERIKQQQEQFREWSLAQQNELKKALVDKKHADSLFDKNRIDLDRRACELQTMEEQTRRAVTITTKDFNRAQAMENAVRCKLEKQQTEDDNLTEIKNQLRGDLLSENPKQAISAFGEKHVIPSHWKGMSREELDDIYRTQKVQVEEKKRLNEEERQRNAEWDRNRVNDARAAILFERQQKRENRQIRRTLDCHNSHLWKERNARENFLKNNVYVNVPTCKYFDQFNTTTR</sequence>
<evidence type="ECO:0000256" key="6">
    <source>
        <dbReference type="ARBA" id="ARBA00023069"/>
    </source>
</evidence>
<dbReference type="KEGG" id="cmk:103179411"/>
<dbReference type="PANTHER" id="PTHR14517:SF10">
    <property type="entry name" value="RIB43A-LIKE WITH COILED-COILS PROTEIN 2"/>
    <property type="match status" value="1"/>
</dbReference>
<evidence type="ECO:0000256" key="1">
    <source>
        <dbReference type="ARBA" id="ARBA00004611"/>
    </source>
</evidence>
<evidence type="ECO:0000256" key="10">
    <source>
        <dbReference type="SAM" id="Coils"/>
    </source>
</evidence>
<gene>
    <name evidence="12" type="primary">LOC103179411</name>
</gene>
<reference evidence="12" key="4">
    <citation type="submission" date="2025-08" db="UniProtKB">
        <authorList>
            <consortium name="Ensembl"/>
        </authorList>
    </citation>
    <scope>IDENTIFICATION</scope>
</reference>
<dbReference type="Ensembl" id="ENSCMIT00000033887.1">
    <property type="protein sequence ID" value="ENSCMIP00000033381.1"/>
    <property type="gene ID" value="ENSCMIG00000014244.1"/>
</dbReference>
<comment type="subunit">
    <text evidence="9">Microtubule inner protein component of sperm flagellar doublet microtubules.</text>
</comment>
<name>A0A4W3J172_CALMI</name>
<evidence type="ECO:0000256" key="11">
    <source>
        <dbReference type="SAM" id="MobiDB-lite"/>
    </source>
</evidence>
<keyword evidence="13" id="KW-1185">Reference proteome</keyword>
<dbReference type="InterPro" id="IPR008805">
    <property type="entry name" value="RIB43A"/>
</dbReference>
<keyword evidence="7" id="KW-0206">Cytoskeleton</keyword>
<dbReference type="AlphaFoldDB" id="A0A4W3J172"/>
<dbReference type="OMA" id="NLCRAIN"/>
<protein>
    <submittedName>
        <fullName evidence="12">RIB43A domain with coiled-coils 2</fullName>
    </submittedName>
</protein>
<evidence type="ECO:0000256" key="9">
    <source>
        <dbReference type="ARBA" id="ARBA00046435"/>
    </source>
</evidence>
<proteinExistence type="inferred from homology"/>
<keyword evidence="3" id="KW-0963">Cytoplasm</keyword>
<keyword evidence="5 10" id="KW-0175">Coiled coil</keyword>
<feature type="coiled-coil region" evidence="10">
    <location>
        <begin position="337"/>
        <end position="364"/>
    </location>
</feature>
<keyword evidence="4" id="KW-0282">Flagellum</keyword>
<evidence type="ECO:0000256" key="5">
    <source>
        <dbReference type="ARBA" id="ARBA00023054"/>
    </source>
</evidence>
<accession>A0A4W3J172</accession>
<reference evidence="12" key="5">
    <citation type="submission" date="2025-09" db="UniProtKB">
        <authorList>
            <consortium name="Ensembl"/>
        </authorList>
    </citation>
    <scope>IDENTIFICATION</scope>
</reference>
<evidence type="ECO:0000256" key="4">
    <source>
        <dbReference type="ARBA" id="ARBA00022846"/>
    </source>
</evidence>
<dbReference type="InParanoid" id="A0A4W3J172"/>
<comment type="subcellular location">
    <subcellularLocation>
        <location evidence="1">Cytoplasm</location>
        <location evidence="1">Cytoskeleton</location>
        <location evidence="1">Flagellum axoneme</location>
    </subcellularLocation>
</comment>
<dbReference type="RefSeq" id="XP_007892886.1">
    <property type="nucleotide sequence ID" value="XM_007894695.2"/>
</dbReference>
<dbReference type="GeneTree" id="ENSGT00390000010825"/>
<organism evidence="12 13">
    <name type="scientific">Callorhinchus milii</name>
    <name type="common">Ghost shark</name>
    <dbReference type="NCBI Taxonomy" id="7868"/>
    <lineage>
        <taxon>Eukaryota</taxon>
        <taxon>Metazoa</taxon>
        <taxon>Chordata</taxon>
        <taxon>Craniata</taxon>
        <taxon>Vertebrata</taxon>
        <taxon>Chondrichthyes</taxon>
        <taxon>Holocephali</taxon>
        <taxon>Chimaeriformes</taxon>
        <taxon>Callorhinchidae</taxon>
        <taxon>Callorhinchus</taxon>
    </lineage>
</organism>
<evidence type="ECO:0000313" key="13">
    <source>
        <dbReference type="Proteomes" id="UP000314986"/>
    </source>
</evidence>
<evidence type="ECO:0000256" key="8">
    <source>
        <dbReference type="ARBA" id="ARBA00023273"/>
    </source>
</evidence>
<dbReference type="Proteomes" id="UP000314986">
    <property type="component" value="Unassembled WGS sequence"/>
</dbReference>
<evidence type="ECO:0000313" key="12">
    <source>
        <dbReference type="Ensembl" id="ENSCMIP00000033381.1"/>
    </source>
</evidence>
<dbReference type="Pfam" id="PF05914">
    <property type="entry name" value="RIB43A"/>
    <property type="match status" value="1"/>
</dbReference>
<evidence type="ECO:0000256" key="2">
    <source>
        <dbReference type="ARBA" id="ARBA00006875"/>
    </source>
</evidence>
<evidence type="ECO:0000256" key="7">
    <source>
        <dbReference type="ARBA" id="ARBA00023212"/>
    </source>
</evidence>
<evidence type="ECO:0000256" key="3">
    <source>
        <dbReference type="ARBA" id="ARBA00022490"/>
    </source>
</evidence>
<reference evidence="13" key="3">
    <citation type="journal article" date="2014" name="Nature">
        <title>Elephant shark genome provides unique insights into gnathostome evolution.</title>
        <authorList>
            <consortium name="International Elephant Shark Genome Sequencing Consortium"/>
            <person name="Venkatesh B."/>
            <person name="Lee A.P."/>
            <person name="Ravi V."/>
            <person name="Maurya A.K."/>
            <person name="Lian M.M."/>
            <person name="Swann J.B."/>
            <person name="Ohta Y."/>
            <person name="Flajnik M.F."/>
            <person name="Sutoh Y."/>
            <person name="Kasahara M."/>
            <person name="Hoon S."/>
            <person name="Gangu V."/>
            <person name="Roy S.W."/>
            <person name="Irimia M."/>
            <person name="Korzh V."/>
            <person name="Kondrychyn I."/>
            <person name="Lim Z.W."/>
            <person name="Tay B.H."/>
            <person name="Tohari S."/>
            <person name="Kong K.W."/>
            <person name="Ho S."/>
            <person name="Lorente-Galdos B."/>
            <person name="Quilez J."/>
            <person name="Marques-Bonet T."/>
            <person name="Raney B.J."/>
            <person name="Ingham P.W."/>
            <person name="Tay A."/>
            <person name="Hillier L.W."/>
            <person name="Minx P."/>
            <person name="Boehm T."/>
            <person name="Wilson R.K."/>
            <person name="Brenner S."/>
            <person name="Warren W.C."/>
        </authorList>
    </citation>
    <scope>NUCLEOTIDE SEQUENCE [LARGE SCALE GENOMIC DNA]</scope>
</reference>